<evidence type="ECO:0000313" key="2">
    <source>
        <dbReference type="Proteomes" id="UP001595615"/>
    </source>
</evidence>
<dbReference type="PROSITE" id="PS51318">
    <property type="entry name" value="TAT"/>
    <property type="match status" value="1"/>
</dbReference>
<keyword evidence="2" id="KW-1185">Reference proteome</keyword>
<organism evidence="1 2">
    <name type="scientific">Sphingoaurantiacus capsulatus</name>
    <dbReference type="NCBI Taxonomy" id="1771310"/>
    <lineage>
        <taxon>Bacteria</taxon>
        <taxon>Pseudomonadati</taxon>
        <taxon>Pseudomonadota</taxon>
        <taxon>Alphaproteobacteria</taxon>
        <taxon>Sphingomonadales</taxon>
        <taxon>Sphingosinicellaceae</taxon>
        <taxon>Sphingoaurantiacus</taxon>
    </lineage>
</organism>
<dbReference type="RefSeq" id="WP_380860661.1">
    <property type="nucleotide sequence ID" value="NZ_JBHRXV010000009.1"/>
</dbReference>
<dbReference type="InterPro" id="IPR006311">
    <property type="entry name" value="TAT_signal"/>
</dbReference>
<reference evidence="2" key="1">
    <citation type="journal article" date="2019" name="Int. J. Syst. Evol. Microbiol.">
        <title>The Global Catalogue of Microorganisms (GCM) 10K type strain sequencing project: providing services to taxonomists for standard genome sequencing and annotation.</title>
        <authorList>
            <consortium name="The Broad Institute Genomics Platform"/>
            <consortium name="The Broad Institute Genome Sequencing Center for Infectious Disease"/>
            <person name="Wu L."/>
            <person name="Ma J."/>
        </authorList>
    </citation>
    <scope>NUCLEOTIDE SEQUENCE [LARGE SCALE GENOMIC DNA]</scope>
    <source>
        <strain evidence="2">KCTC 42644</strain>
    </source>
</reference>
<accession>A0ABV7X9T0</accession>
<name>A0ABV7X9T0_9SPHN</name>
<sequence length="55" mass="5953">MKRKDDTPDGGRRAFLRGALLSTAALPVAAVEAQADVIAPKPAYDDIRDHLDHII</sequence>
<comment type="caution">
    <text evidence="1">The sequence shown here is derived from an EMBL/GenBank/DDBJ whole genome shotgun (WGS) entry which is preliminary data.</text>
</comment>
<proteinExistence type="predicted"/>
<dbReference type="Proteomes" id="UP001595615">
    <property type="component" value="Unassembled WGS sequence"/>
</dbReference>
<gene>
    <name evidence="1" type="ORF">ACFOMD_09930</name>
</gene>
<protein>
    <submittedName>
        <fullName evidence="1">Uncharacterized protein</fullName>
    </submittedName>
</protein>
<evidence type="ECO:0000313" key="1">
    <source>
        <dbReference type="EMBL" id="MFC3712890.1"/>
    </source>
</evidence>
<dbReference type="EMBL" id="JBHRXV010000009">
    <property type="protein sequence ID" value="MFC3712890.1"/>
    <property type="molecule type" value="Genomic_DNA"/>
</dbReference>